<keyword evidence="4" id="KW-0819">tRNA processing</keyword>
<feature type="compositionally biased region" description="Low complexity" evidence="7">
    <location>
        <begin position="13"/>
        <end position="35"/>
    </location>
</feature>
<dbReference type="OrthoDB" id="544179at2759"/>
<protein>
    <recommendedName>
        <fullName evidence="1">tRNA-uridine aminocarboxypropyltransferase</fullName>
        <ecNumber evidence="1">2.5.1.25</ecNumber>
    </recommendedName>
</protein>
<evidence type="ECO:0000256" key="7">
    <source>
        <dbReference type="SAM" id="MobiDB-lite"/>
    </source>
</evidence>
<feature type="domain" description="DTW" evidence="8">
    <location>
        <begin position="181"/>
        <end position="384"/>
    </location>
</feature>
<dbReference type="OMA" id="WGNARRM"/>
<dbReference type="KEGG" id="cre:CHLRE_12g541150v5"/>
<proteinExistence type="inferred from homology"/>
<dbReference type="PANTHER" id="PTHR21392">
    <property type="entry name" value="TRNA-URIDINE AMINOCARBOXYPROPYLTRANSFERASE 2"/>
    <property type="match status" value="1"/>
</dbReference>
<dbReference type="Gramene" id="PNW76275">
    <property type="protein sequence ID" value="PNW76275"/>
    <property type="gene ID" value="CHLRE_12g541150v5"/>
</dbReference>
<sequence>MASPTEPAPTDQPQPQAHTPTPSSTPTPTAGSPAQGAVLRSFRKGPGGSGQQQAKKGGGKGPTGPGKGTPRLAKLQDAGEGLEALLGGEGEGGPEGVFANEEELVAKLMTQLQGLSHKQQKMYGIWDEAAGADAGRVAFVEQWRRRHAERRAMVAALSDPSGDPRERMSLRTDYILKWRKVLFSCPTCWLLPGLCVCGRMQRFSPRQTRVVVHAHHGEWGSASNSGSILPLSLEGSEMLLYGHPAHDERLRALLADTSRTVALLWPGSDSLLPAQLQAVAAERSGGQVTVVALDATWGNARRMQGWFPKGTLTVKLPPESTLKDNKLSLLRPVRKYGGDLECGRVSTVEAVASLLYELEGDESMYKGLLENLKIKVDACRLQKNRTLVYGTQQPHHPASRPRHRGNKGGGGGGEEGGEEGGEGGGEEGESGSEASGRGEDAQQPAAAPAVATA</sequence>
<dbReference type="Proteomes" id="UP000006906">
    <property type="component" value="Chromosome 12"/>
</dbReference>
<dbReference type="GO" id="GO:0016432">
    <property type="term" value="F:tRNA-uridine aminocarboxypropyltransferase activity"/>
    <property type="evidence" value="ECO:0007669"/>
    <property type="project" value="UniProtKB-EC"/>
</dbReference>
<feature type="region of interest" description="Disordered" evidence="7">
    <location>
        <begin position="1"/>
        <end position="73"/>
    </location>
</feature>
<reference evidence="9 10" key="1">
    <citation type="journal article" date="2007" name="Science">
        <title>The Chlamydomonas genome reveals the evolution of key animal and plant functions.</title>
        <authorList>
            <person name="Merchant S.S."/>
            <person name="Prochnik S.E."/>
            <person name="Vallon O."/>
            <person name="Harris E.H."/>
            <person name="Karpowicz S.J."/>
            <person name="Witman G.B."/>
            <person name="Terry A."/>
            <person name="Salamov A."/>
            <person name="Fritz-Laylin L.K."/>
            <person name="Marechal-Drouard L."/>
            <person name="Marshall W.F."/>
            <person name="Qu L.H."/>
            <person name="Nelson D.R."/>
            <person name="Sanderfoot A.A."/>
            <person name="Spalding M.H."/>
            <person name="Kapitonov V.V."/>
            <person name="Ren Q."/>
            <person name="Ferris P."/>
            <person name="Lindquist E."/>
            <person name="Shapiro H."/>
            <person name="Lucas S.M."/>
            <person name="Grimwood J."/>
            <person name="Schmutz J."/>
            <person name="Cardol P."/>
            <person name="Cerutti H."/>
            <person name="Chanfreau G."/>
            <person name="Chen C.L."/>
            <person name="Cognat V."/>
            <person name="Croft M.T."/>
            <person name="Dent R."/>
            <person name="Dutcher S."/>
            <person name="Fernandez E."/>
            <person name="Fukuzawa H."/>
            <person name="Gonzalez-Ballester D."/>
            <person name="Gonzalez-Halphen D."/>
            <person name="Hallmann A."/>
            <person name="Hanikenne M."/>
            <person name="Hippler M."/>
            <person name="Inwood W."/>
            <person name="Jabbari K."/>
            <person name="Kalanon M."/>
            <person name="Kuras R."/>
            <person name="Lefebvre P.A."/>
            <person name="Lemaire S.D."/>
            <person name="Lobanov A.V."/>
            <person name="Lohr M."/>
            <person name="Manuell A."/>
            <person name="Meier I."/>
            <person name="Mets L."/>
            <person name="Mittag M."/>
            <person name="Mittelmeier T."/>
            <person name="Moroney J.V."/>
            <person name="Moseley J."/>
            <person name="Napoli C."/>
            <person name="Nedelcu A.M."/>
            <person name="Niyogi K."/>
            <person name="Novoselov S.V."/>
            <person name="Paulsen I.T."/>
            <person name="Pazour G."/>
            <person name="Purton S."/>
            <person name="Ral J.P."/>
            <person name="Riano-Pachon D.M."/>
            <person name="Riekhof W."/>
            <person name="Rymarquis L."/>
            <person name="Schroda M."/>
            <person name="Stern D."/>
            <person name="Umen J."/>
            <person name="Willows R."/>
            <person name="Wilson N."/>
            <person name="Zimmer S.L."/>
            <person name="Allmer J."/>
            <person name="Balk J."/>
            <person name="Bisova K."/>
            <person name="Chen C.J."/>
            <person name="Elias M."/>
            <person name="Gendler K."/>
            <person name="Hauser C."/>
            <person name="Lamb M.R."/>
            <person name="Ledford H."/>
            <person name="Long J.C."/>
            <person name="Minagawa J."/>
            <person name="Page M.D."/>
            <person name="Pan J."/>
            <person name="Pootakham W."/>
            <person name="Roje S."/>
            <person name="Rose A."/>
            <person name="Stahlberg E."/>
            <person name="Terauchi A.M."/>
            <person name="Yang P."/>
            <person name="Ball S."/>
            <person name="Bowler C."/>
            <person name="Dieckmann C.L."/>
            <person name="Gladyshev V.N."/>
            <person name="Green P."/>
            <person name="Jorgensen R."/>
            <person name="Mayfield S."/>
            <person name="Mueller-Roeber B."/>
            <person name="Rajamani S."/>
            <person name="Sayre R.T."/>
            <person name="Brokstein P."/>
            <person name="Dubchak I."/>
            <person name="Goodstein D."/>
            <person name="Hornick L."/>
            <person name="Huang Y.W."/>
            <person name="Jhaveri J."/>
            <person name="Luo Y."/>
            <person name="Martinez D."/>
            <person name="Ngau W.C."/>
            <person name="Otillar B."/>
            <person name="Poliakov A."/>
            <person name="Porter A."/>
            <person name="Szajkowski L."/>
            <person name="Werner G."/>
            <person name="Zhou K."/>
            <person name="Grigoriev I.V."/>
            <person name="Rokhsar D.S."/>
            <person name="Grossman A.R."/>
        </authorList>
    </citation>
    <scope>NUCLEOTIDE SEQUENCE [LARGE SCALE GENOMIC DNA]</scope>
    <source>
        <strain evidence="10">CC-503</strain>
    </source>
</reference>
<dbReference type="GeneID" id="5719499"/>
<dbReference type="EC" id="2.5.1.25" evidence="1"/>
<comment type="similarity">
    <text evidence="5">Belongs to the TDD superfamily. DTWD2 family.</text>
</comment>
<evidence type="ECO:0000313" key="10">
    <source>
        <dbReference type="Proteomes" id="UP000006906"/>
    </source>
</evidence>
<feature type="compositionally biased region" description="Low complexity" evidence="7">
    <location>
        <begin position="431"/>
        <end position="453"/>
    </location>
</feature>
<dbReference type="InterPro" id="IPR039262">
    <property type="entry name" value="DTWD2/TAPT"/>
</dbReference>
<organism evidence="9 10">
    <name type="scientific">Chlamydomonas reinhardtii</name>
    <name type="common">Chlamydomonas smithii</name>
    <dbReference type="NCBI Taxonomy" id="3055"/>
    <lineage>
        <taxon>Eukaryota</taxon>
        <taxon>Viridiplantae</taxon>
        <taxon>Chlorophyta</taxon>
        <taxon>core chlorophytes</taxon>
        <taxon>Chlorophyceae</taxon>
        <taxon>CS clade</taxon>
        <taxon>Chlamydomonadales</taxon>
        <taxon>Chlamydomonadaceae</taxon>
        <taxon>Chlamydomonas</taxon>
    </lineage>
</organism>
<dbReference type="InterPro" id="IPR005636">
    <property type="entry name" value="DTW"/>
</dbReference>
<dbReference type="EMBL" id="CM008973">
    <property type="protein sequence ID" value="PNW76275.1"/>
    <property type="molecule type" value="Genomic_DNA"/>
</dbReference>
<dbReference type="AlphaFoldDB" id="A0A2K3D6X3"/>
<evidence type="ECO:0000256" key="1">
    <source>
        <dbReference type="ARBA" id="ARBA00012386"/>
    </source>
</evidence>
<evidence type="ECO:0000256" key="5">
    <source>
        <dbReference type="ARBA" id="ARBA00034489"/>
    </source>
</evidence>
<keyword evidence="3" id="KW-0949">S-adenosyl-L-methionine</keyword>
<dbReference type="GO" id="GO:0008033">
    <property type="term" value="P:tRNA processing"/>
    <property type="evidence" value="ECO:0007669"/>
    <property type="project" value="UniProtKB-KW"/>
</dbReference>
<evidence type="ECO:0000313" key="9">
    <source>
        <dbReference type="EMBL" id="PNW76275.1"/>
    </source>
</evidence>
<evidence type="ECO:0000256" key="2">
    <source>
        <dbReference type="ARBA" id="ARBA00022679"/>
    </source>
</evidence>
<accession>A0A2K3D6X3</accession>
<feature type="compositionally biased region" description="Acidic residues" evidence="7">
    <location>
        <begin position="415"/>
        <end position="430"/>
    </location>
</feature>
<evidence type="ECO:0000256" key="4">
    <source>
        <dbReference type="ARBA" id="ARBA00022694"/>
    </source>
</evidence>
<evidence type="ECO:0000256" key="3">
    <source>
        <dbReference type="ARBA" id="ARBA00022691"/>
    </source>
</evidence>
<evidence type="ECO:0000259" key="8">
    <source>
        <dbReference type="SMART" id="SM01144"/>
    </source>
</evidence>
<dbReference type="Pfam" id="PF03942">
    <property type="entry name" value="DTW"/>
    <property type="match status" value="1"/>
</dbReference>
<keyword evidence="10" id="KW-1185">Reference proteome</keyword>
<comment type="catalytic activity">
    <reaction evidence="6">
        <text>a uridine in tRNA + S-adenosyl-L-methionine = a 3-[(3S)-3-amino-3-carboxypropyl]uridine in tRNA + S-methyl-5'-thioadenosine + H(+)</text>
        <dbReference type="Rhea" id="RHEA:62432"/>
        <dbReference type="Rhea" id="RHEA-COMP:13339"/>
        <dbReference type="Rhea" id="RHEA-COMP:16092"/>
        <dbReference type="ChEBI" id="CHEBI:15378"/>
        <dbReference type="ChEBI" id="CHEBI:17509"/>
        <dbReference type="ChEBI" id="CHEBI:59789"/>
        <dbReference type="ChEBI" id="CHEBI:65315"/>
        <dbReference type="ChEBI" id="CHEBI:82930"/>
        <dbReference type="EC" id="2.5.1.25"/>
    </reaction>
</comment>
<keyword evidence="2" id="KW-0808">Transferase</keyword>
<name>A0A2K3D6X3_CHLRE</name>
<dbReference type="PANTHER" id="PTHR21392:SF0">
    <property type="entry name" value="TRNA-URIDINE AMINOCARBOXYPROPYLTRANSFERASE 2"/>
    <property type="match status" value="1"/>
</dbReference>
<dbReference type="SMART" id="SM01144">
    <property type="entry name" value="DTW"/>
    <property type="match status" value="1"/>
</dbReference>
<feature type="compositionally biased region" description="Pro residues" evidence="7">
    <location>
        <begin position="1"/>
        <end position="12"/>
    </location>
</feature>
<dbReference type="RefSeq" id="XP_042919206.1">
    <property type="nucleotide sequence ID" value="XM_043068755.1"/>
</dbReference>
<feature type="compositionally biased region" description="Basic residues" evidence="7">
    <location>
        <begin position="397"/>
        <end position="406"/>
    </location>
</feature>
<dbReference type="InParanoid" id="A0A2K3D6X3"/>
<feature type="region of interest" description="Disordered" evidence="7">
    <location>
        <begin position="389"/>
        <end position="453"/>
    </location>
</feature>
<evidence type="ECO:0000256" key="6">
    <source>
        <dbReference type="ARBA" id="ARBA00048718"/>
    </source>
</evidence>
<gene>
    <name evidence="9" type="ORF">CHLRE_12g541150v5</name>
</gene>
<dbReference type="ExpressionAtlas" id="A0A2K3D6X3">
    <property type="expression patterns" value="baseline and differential"/>
</dbReference>